<dbReference type="InterPro" id="IPR004134">
    <property type="entry name" value="Peptidase_C1B"/>
</dbReference>
<dbReference type="InterPro" id="IPR038765">
    <property type="entry name" value="Papain-like_cys_pep_sf"/>
</dbReference>
<protein>
    <submittedName>
        <fullName evidence="1">Peptidase C1-like protein</fullName>
    </submittedName>
</protein>
<accession>J9FVP8</accession>
<reference evidence="1" key="1">
    <citation type="journal article" date="2012" name="PLoS ONE">
        <title>Gene sets for utilization of primary and secondary nutrition supplies in the distal gut of endangered iberian lynx.</title>
        <authorList>
            <person name="Alcaide M."/>
            <person name="Messina E."/>
            <person name="Richter M."/>
            <person name="Bargiela R."/>
            <person name="Peplies J."/>
            <person name="Huws S.A."/>
            <person name="Newbold C.J."/>
            <person name="Golyshin P.N."/>
            <person name="Simon M.A."/>
            <person name="Lopez G."/>
            <person name="Yakimov M.M."/>
            <person name="Ferrer M."/>
        </authorList>
    </citation>
    <scope>NUCLEOTIDE SEQUENCE</scope>
</reference>
<dbReference type="AlphaFoldDB" id="J9FVP8"/>
<dbReference type="SUPFAM" id="SSF54001">
    <property type="entry name" value="Cysteine proteinases"/>
    <property type="match status" value="1"/>
</dbReference>
<organism evidence="1">
    <name type="scientific">gut metagenome</name>
    <dbReference type="NCBI Taxonomy" id="749906"/>
    <lineage>
        <taxon>unclassified sequences</taxon>
        <taxon>metagenomes</taxon>
        <taxon>organismal metagenomes</taxon>
    </lineage>
</organism>
<dbReference type="EMBL" id="AMCI01003984">
    <property type="protein sequence ID" value="EJW99046.1"/>
    <property type="molecule type" value="Genomic_DNA"/>
</dbReference>
<dbReference type="GO" id="GO:0070005">
    <property type="term" value="F:cysteine-type aminopeptidase activity"/>
    <property type="evidence" value="ECO:0007669"/>
    <property type="project" value="InterPro"/>
</dbReference>
<dbReference type="Pfam" id="PF03051">
    <property type="entry name" value="Peptidase_C1_2"/>
    <property type="match status" value="1"/>
</dbReference>
<gene>
    <name evidence="1" type="ORF">EVA_12843</name>
</gene>
<comment type="caution">
    <text evidence="1">The sequence shown here is derived from an EMBL/GenBank/DDBJ whole genome shotgun (WGS) entry which is preliminary data.</text>
</comment>
<proteinExistence type="predicted"/>
<dbReference type="GO" id="GO:0006508">
    <property type="term" value="P:proteolysis"/>
    <property type="evidence" value="ECO:0007669"/>
    <property type="project" value="InterPro"/>
</dbReference>
<sequence>MESELLRMGKGEYDLSEMYIVRQKYMNQMEDNYLRRGKGNIGEGSLGHTFANAFRQVGIVPEEAYTGLINGRTSHSHGALSRYFKALVEANIAHKKRTPEFQSLIDHLFDTYLGKLPEKFTYQGKEYTPQSFTESLGLDMDNYVELTTFTHKPYYKMFAPEVPDNWEYQSMYNVPLDEFMEAMDHALTKGYTICWDGDVTEDGFSYSNGVAINPEVENIENYSTTDRARFEKMPTYERRDEVFKFEHPYPEVKVTPEVRQQEYEKFKTSDDHLMHITGIAKDQNGTKYYITKNSWGTYNHQYGGYLNMSESYVRAKTICIMLHKDALPKALRKKLGI</sequence>
<name>J9FVP8_9ZZZZ</name>
<evidence type="ECO:0000313" key="1">
    <source>
        <dbReference type="EMBL" id="EJW99046.1"/>
    </source>
</evidence>
<dbReference type="Gene3D" id="3.90.70.10">
    <property type="entry name" value="Cysteine proteinases"/>
    <property type="match status" value="1"/>
</dbReference>